<evidence type="ECO:0000313" key="2">
    <source>
        <dbReference type="EMBL" id="OAP02232.1"/>
    </source>
</evidence>
<dbReference type="PANTHER" id="PTHR31900">
    <property type="entry name" value="F-BOX/RNI SUPERFAMILY PROTEIN-RELATED"/>
    <property type="match status" value="1"/>
</dbReference>
<dbReference type="PANTHER" id="PTHR31900:SF25">
    <property type="entry name" value="FBD DOMAIN-CONTAINING PROTEIN"/>
    <property type="match status" value="1"/>
</dbReference>
<gene>
    <name evidence="2" type="ordered locus">AXX17_At3g55090</name>
</gene>
<dbReference type="Gene3D" id="3.80.10.10">
    <property type="entry name" value="Ribonuclease Inhibitor"/>
    <property type="match status" value="1"/>
</dbReference>
<proteinExistence type="predicted"/>
<name>A0A178VB82_ARATH</name>
<dbReference type="InterPro" id="IPR001810">
    <property type="entry name" value="F-box_dom"/>
</dbReference>
<dbReference type="InterPro" id="IPR050232">
    <property type="entry name" value="FBL13/AtMIF1-like"/>
</dbReference>
<comment type="caution">
    <text evidence="2">The sequence shown here is derived from an EMBL/GenBank/DDBJ whole genome shotgun (WGS) entry which is preliminary data.</text>
</comment>
<accession>A0A178VB82</accession>
<dbReference type="SUPFAM" id="SSF81383">
    <property type="entry name" value="F-box domain"/>
    <property type="match status" value="1"/>
</dbReference>
<dbReference type="SUPFAM" id="SSF52047">
    <property type="entry name" value="RNI-like"/>
    <property type="match status" value="1"/>
</dbReference>
<dbReference type="Pfam" id="PF00646">
    <property type="entry name" value="F-box"/>
    <property type="match status" value="1"/>
</dbReference>
<dbReference type="CDD" id="cd22160">
    <property type="entry name" value="F-box_AtFBL13-like"/>
    <property type="match status" value="1"/>
</dbReference>
<feature type="domain" description="F-box" evidence="1">
    <location>
        <begin position="2"/>
        <end position="38"/>
    </location>
</feature>
<dbReference type="InterPro" id="IPR032675">
    <property type="entry name" value="LRR_dom_sf"/>
</dbReference>
<dbReference type="InterPro" id="IPR036047">
    <property type="entry name" value="F-box-like_dom_sf"/>
</dbReference>
<reference evidence="3" key="1">
    <citation type="journal article" date="2016" name="Proc. Natl. Acad. Sci. U.S.A.">
        <title>Chromosome-level assembly of Arabidopsis thaliana Ler reveals the extent of translocation and inversion polymorphisms.</title>
        <authorList>
            <person name="Zapata L."/>
            <person name="Ding J."/>
            <person name="Willing E.M."/>
            <person name="Hartwig B."/>
            <person name="Bezdan D."/>
            <person name="Jiao W.B."/>
            <person name="Patel V."/>
            <person name="Velikkakam James G."/>
            <person name="Koornneef M."/>
            <person name="Ossowski S."/>
            <person name="Schneeberger K."/>
        </authorList>
    </citation>
    <scope>NUCLEOTIDE SEQUENCE [LARGE SCALE GENOMIC DNA]</scope>
    <source>
        <strain evidence="3">cv. Landsberg erecta</strain>
    </source>
</reference>
<organism evidence="2 3">
    <name type="scientific">Arabidopsis thaliana</name>
    <name type="common">Mouse-ear cress</name>
    <dbReference type="NCBI Taxonomy" id="3702"/>
    <lineage>
        <taxon>Eukaryota</taxon>
        <taxon>Viridiplantae</taxon>
        <taxon>Streptophyta</taxon>
        <taxon>Embryophyta</taxon>
        <taxon>Tracheophyta</taxon>
        <taxon>Spermatophyta</taxon>
        <taxon>Magnoliopsida</taxon>
        <taxon>eudicotyledons</taxon>
        <taxon>Gunneridae</taxon>
        <taxon>Pentapetalae</taxon>
        <taxon>rosids</taxon>
        <taxon>malvids</taxon>
        <taxon>Brassicales</taxon>
        <taxon>Brassicaceae</taxon>
        <taxon>Camelineae</taxon>
        <taxon>Arabidopsis</taxon>
    </lineage>
</organism>
<dbReference type="InterPro" id="IPR006566">
    <property type="entry name" value="FBD"/>
</dbReference>
<dbReference type="Proteomes" id="UP000078284">
    <property type="component" value="Chromosome 3"/>
</dbReference>
<dbReference type="EMBL" id="LUHQ01000003">
    <property type="protein sequence ID" value="OAP02232.1"/>
    <property type="molecule type" value="Genomic_DNA"/>
</dbReference>
<sequence length="320" mass="36755">MEDLISQLPNELLQEILLNLPTSESVRTSVLPTRWRNLWQSVPGLYLISRQILKFVNLRTPSDVVLEMLISCSPVLQVLSIYDVGVDFLKVRSQTLRSLSLRTFIFKGENDDVSLGDDGESGLVIDTPSLEFLRIRDFPLEDFRVESVISSIKMCIDGTYAYTKLQQLPEFKNLTRLYAFLHTDYSEMLPIYLSSSPNLKSIDLELHGYPKMEEIASSPVPKCLQTSIENVKIKMTPKADQEKSRKAETEVANYILENATLLKLTLWLDDEEEDESSSVLEKILTFQNYSFVEVKIGREASKFRLGYTFDEAKHFSRRFL</sequence>
<dbReference type="PROSITE" id="PS50181">
    <property type="entry name" value="FBOX"/>
    <property type="match status" value="1"/>
</dbReference>
<dbReference type="SMART" id="SM00579">
    <property type="entry name" value="FBD"/>
    <property type="match status" value="1"/>
</dbReference>
<dbReference type="InterPro" id="IPR053781">
    <property type="entry name" value="F-box_AtFBL13-like"/>
</dbReference>
<dbReference type="Pfam" id="PF08387">
    <property type="entry name" value="FBD"/>
    <property type="match status" value="1"/>
</dbReference>
<evidence type="ECO:0000259" key="1">
    <source>
        <dbReference type="PROSITE" id="PS50181"/>
    </source>
</evidence>
<dbReference type="AlphaFoldDB" id="A0A178VB82"/>
<protein>
    <recommendedName>
        <fullName evidence="1">F-box domain-containing protein</fullName>
    </recommendedName>
</protein>
<dbReference type="ExpressionAtlas" id="A0A178VB82">
    <property type="expression patterns" value="baseline and differential"/>
</dbReference>
<evidence type="ECO:0000313" key="3">
    <source>
        <dbReference type="Proteomes" id="UP000078284"/>
    </source>
</evidence>